<gene>
    <name evidence="2" type="ORF">NFX39_05095</name>
</gene>
<name>A0ABT0ZR76_9LACO</name>
<dbReference type="Pfam" id="PF03596">
    <property type="entry name" value="Cad"/>
    <property type="match status" value="1"/>
</dbReference>
<feature type="transmembrane region" description="Helical" evidence="1">
    <location>
        <begin position="165"/>
        <end position="189"/>
    </location>
</feature>
<keyword evidence="1" id="KW-0472">Membrane</keyword>
<feature type="transmembrane region" description="Helical" evidence="1">
    <location>
        <begin position="97"/>
        <end position="117"/>
    </location>
</feature>
<feature type="transmembrane region" description="Helical" evidence="1">
    <location>
        <begin position="57"/>
        <end position="76"/>
    </location>
</feature>
<protein>
    <submittedName>
        <fullName evidence="2">CadD family cadmium resistance transporter</fullName>
    </submittedName>
</protein>
<feature type="transmembrane region" description="Helical" evidence="1">
    <location>
        <begin position="6"/>
        <end position="25"/>
    </location>
</feature>
<feature type="transmembrane region" description="Helical" evidence="1">
    <location>
        <begin position="32"/>
        <end position="51"/>
    </location>
</feature>
<reference evidence="2 3" key="1">
    <citation type="submission" date="2022-06" db="EMBL/GenBank/DDBJ databases">
        <title>Fructobacillus taiwanensis sp. nov., isolated from the honeybee.</title>
        <authorList>
            <person name="Chen Y.-S."/>
            <person name="Wang L.-T."/>
            <person name="Lee Y.-S."/>
            <person name="Chang Y.-C."/>
            <person name="Wu H.-C."/>
            <person name="Liao C.-Y."/>
            <person name="Chen W.-H."/>
            <person name="Deng J.-N."/>
            <person name="Wang Y.-H."/>
        </authorList>
    </citation>
    <scope>NUCLEOTIDE SEQUENCE [LARGE SCALE GENOMIC DNA]</scope>
    <source>
        <strain evidence="2 3">W13</strain>
    </source>
</reference>
<sequence length="192" mass="21313">MNISLLTLTFLAVNLDFFIMLLFLLKKYSLKSVLFAYVIGNVLLMTLSFVAGQVLEAFLPEWILGILGIIPIYLAFKDDDDDEDADVKSKSPFLIVLGTYLSVCAGCNLAIFLPVLLNETVATFGMTLAYISVLTIAIVLVIKAIEKVKIVGDVIERYGEKLMKLCYVLIGLYVLFDSGFIEHVVQWVASLL</sequence>
<dbReference type="InterPro" id="IPR004676">
    <property type="entry name" value="Cd-R_transporter"/>
</dbReference>
<accession>A0ABT0ZR76</accession>
<feature type="transmembrane region" description="Helical" evidence="1">
    <location>
        <begin position="123"/>
        <end position="145"/>
    </location>
</feature>
<keyword evidence="3" id="KW-1185">Reference proteome</keyword>
<dbReference type="RefSeq" id="WP_252443640.1">
    <property type="nucleotide sequence ID" value="NZ_JAMWYK010000006.1"/>
</dbReference>
<keyword evidence="1" id="KW-1133">Transmembrane helix</keyword>
<evidence type="ECO:0000256" key="1">
    <source>
        <dbReference type="SAM" id="Phobius"/>
    </source>
</evidence>
<comment type="caution">
    <text evidence="2">The sequence shown here is derived from an EMBL/GenBank/DDBJ whole genome shotgun (WGS) entry which is preliminary data.</text>
</comment>
<keyword evidence="1" id="KW-0812">Transmembrane</keyword>
<dbReference type="EMBL" id="JAMWYK010000006">
    <property type="protein sequence ID" value="MCO0832455.1"/>
    <property type="molecule type" value="Genomic_DNA"/>
</dbReference>
<evidence type="ECO:0000313" key="3">
    <source>
        <dbReference type="Proteomes" id="UP001523234"/>
    </source>
</evidence>
<organism evidence="2 3">
    <name type="scientific">Fructobacillus apis</name>
    <dbReference type="NCBI Taxonomy" id="2935017"/>
    <lineage>
        <taxon>Bacteria</taxon>
        <taxon>Bacillati</taxon>
        <taxon>Bacillota</taxon>
        <taxon>Bacilli</taxon>
        <taxon>Lactobacillales</taxon>
        <taxon>Lactobacillaceae</taxon>
        <taxon>Fructobacillus</taxon>
    </lineage>
</organism>
<dbReference type="Proteomes" id="UP001523234">
    <property type="component" value="Unassembled WGS sequence"/>
</dbReference>
<evidence type="ECO:0000313" key="2">
    <source>
        <dbReference type="EMBL" id="MCO0832455.1"/>
    </source>
</evidence>
<proteinExistence type="predicted"/>